<gene>
    <name evidence="2" type="ORF">K1I41_09110</name>
</gene>
<evidence type="ECO:0000313" key="2">
    <source>
        <dbReference type="EMBL" id="QYJ67701.1"/>
    </source>
</evidence>
<keyword evidence="3" id="KW-1185">Reference proteome</keyword>
<organism evidence="2 3">
    <name type="scientific">Flavobacterium litorale</name>
    <dbReference type="NCBI Taxonomy" id="2856519"/>
    <lineage>
        <taxon>Bacteria</taxon>
        <taxon>Pseudomonadati</taxon>
        <taxon>Bacteroidota</taxon>
        <taxon>Flavobacteriia</taxon>
        <taxon>Flavobacteriales</taxon>
        <taxon>Flavobacteriaceae</taxon>
        <taxon>Flavobacterium</taxon>
    </lineage>
</organism>
<dbReference type="RefSeq" id="WP_220640046.1">
    <property type="nucleotide sequence ID" value="NZ_CP080429.1"/>
</dbReference>
<dbReference type="EMBL" id="CP080429">
    <property type="protein sequence ID" value="QYJ67701.1"/>
    <property type="molecule type" value="Genomic_DNA"/>
</dbReference>
<feature type="chain" id="PRO_5047113619" evidence="1">
    <location>
        <begin position="22"/>
        <end position="226"/>
    </location>
</feature>
<feature type="signal peptide" evidence="1">
    <location>
        <begin position="1"/>
        <end position="21"/>
    </location>
</feature>
<keyword evidence="1" id="KW-0732">Signal</keyword>
<sequence length="226" mass="24516">MKKISLLIFGLLFFVSCSNDNEDVTTTNGNNNTTVTNNYQAKSGNNLKPLYQAMTASKRYTDYDAAIKLFTAKMRFTGNTAQINTEAKLLGWINTNIALTSFNNYTEAETEWNSIKKSGEQLITDNQLFFQTLAGSQTQDFVVLLPEPDVVPASNPCMEACGDVLDLTVENAQTTLTNSMINGATEYVATGNGAAFSATIATATTLFKIQTGIAVETYADCILACL</sequence>
<evidence type="ECO:0000313" key="3">
    <source>
        <dbReference type="Proteomes" id="UP000825381"/>
    </source>
</evidence>
<proteinExistence type="predicted"/>
<dbReference type="Proteomes" id="UP000825381">
    <property type="component" value="Chromosome"/>
</dbReference>
<evidence type="ECO:0000256" key="1">
    <source>
        <dbReference type="SAM" id="SignalP"/>
    </source>
</evidence>
<reference evidence="2 3" key="1">
    <citation type="submission" date="2021-07" db="EMBL/GenBank/DDBJ databases">
        <title>Flavobacterium WSW3-B6 sp.nov, isolated from seaweed.</title>
        <authorList>
            <person name="Muhammad N."/>
            <person name="Ho H."/>
            <person name="Lee Y.-J."/>
            <person name="Nguyen T."/>
            <person name="Ho J."/>
            <person name="Kim S.-G."/>
        </authorList>
    </citation>
    <scope>NUCLEOTIDE SEQUENCE [LARGE SCALE GENOMIC DNA]</scope>
    <source>
        <strain evidence="2 3">WSW3-B6</strain>
    </source>
</reference>
<name>A0ABX8V9M1_9FLAO</name>
<accession>A0ABX8V9M1</accession>
<dbReference type="PROSITE" id="PS51257">
    <property type="entry name" value="PROKAR_LIPOPROTEIN"/>
    <property type="match status" value="1"/>
</dbReference>
<protein>
    <submittedName>
        <fullName evidence="2">Uncharacterized protein</fullName>
    </submittedName>
</protein>